<keyword evidence="4" id="KW-1185">Reference proteome</keyword>
<dbReference type="InterPro" id="IPR036514">
    <property type="entry name" value="SGNH_hydro_sf"/>
</dbReference>
<dbReference type="EMBL" id="FMXC01000001">
    <property type="protein sequence ID" value="SDA37374.1"/>
    <property type="molecule type" value="Genomic_DNA"/>
</dbReference>
<protein>
    <submittedName>
        <fullName evidence="2">Lysophospholipase L1</fullName>
    </submittedName>
    <submittedName>
        <fullName evidence="3">SGNH/GDSL hydrolase family protein</fullName>
    </submittedName>
</protein>
<evidence type="ECO:0000313" key="2">
    <source>
        <dbReference type="EMBL" id="SDA37374.1"/>
    </source>
</evidence>
<evidence type="ECO:0000313" key="3">
    <source>
        <dbReference type="EMBL" id="WGO86545.1"/>
    </source>
</evidence>
<dbReference type="Proteomes" id="UP001242513">
    <property type="component" value="Chromosome"/>
</dbReference>
<dbReference type="Gene3D" id="3.40.50.1110">
    <property type="entry name" value="SGNH hydrolase"/>
    <property type="match status" value="1"/>
</dbReference>
<reference evidence="2 4" key="1">
    <citation type="submission" date="2016-10" db="EMBL/GenBank/DDBJ databases">
        <authorList>
            <person name="Varghese N."/>
            <person name="Submissions S."/>
        </authorList>
    </citation>
    <scope>NUCLEOTIDE SEQUENCE [LARGE SCALE GENOMIC DNA]</scope>
    <source>
        <strain evidence="2 4">ATCC 43761</strain>
    </source>
</reference>
<dbReference type="InterPro" id="IPR013830">
    <property type="entry name" value="SGNH_hydro"/>
</dbReference>
<dbReference type="Proteomes" id="UP000181860">
    <property type="component" value="Unassembled WGS sequence"/>
</dbReference>
<evidence type="ECO:0000313" key="5">
    <source>
        <dbReference type="Proteomes" id="UP001242513"/>
    </source>
</evidence>
<dbReference type="Pfam" id="PF13472">
    <property type="entry name" value="Lipase_GDSL_2"/>
    <property type="match status" value="1"/>
</dbReference>
<dbReference type="GO" id="GO:0016787">
    <property type="term" value="F:hydrolase activity"/>
    <property type="evidence" value="ECO:0007669"/>
    <property type="project" value="UniProtKB-KW"/>
</dbReference>
<reference evidence="3" key="3">
    <citation type="submission" date="2023-04" db="EMBL/GenBank/DDBJ databases">
        <authorList>
            <person name="Wang Y."/>
        </authorList>
    </citation>
    <scope>NUCLEOTIDE SEQUENCE</scope>
    <source>
        <strain evidence="3">ZW18</strain>
    </source>
</reference>
<dbReference type="EMBL" id="CP123735">
    <property type="protein sequence ID" value="WGO86545.1"/>
    <property type="molecule type" value="Genomic_DNA"/>
</dbReference>
<evidence type="ECO:0000259" key="1">
    <source>
        <dbReference type="Pfam" id="PF13472"/>
    </source>
</evidence>
<name>A0AAX3UGC1_9LACO</name>
<evidence type="ECO:0000313" key="4">
    <source>
        <dbReference type="Proteomes" id="UP000181860"/>
    </source>
</evidence>
<dbReference type="RefSeq" id="WP_013853913.1">
    <property type="nucleotide sequence ID" value="NZ_CP123735.1"/>
</dbReference>
<sequence>MSNETFLIPIRQNNDLSDIALNELRMDLDEHPLYQRIYADLAYLSGNNRKYSLNKVETINSPLRNKKILFLGSSVTFGFGALGESFVDYLWKKDGIAAIKDAENGTTLVDQATYNAGDSYVARFNKELKETNPDLFVLQLSTNDARQGKKLGKISQNDVFDTQTIIGAMEYIISTAKSKWHCPILIYTNPYFESELYEKMVNSGHQLAQKWNIEILDLYNNPKLKKQASLYMADEIHPTRAGYLKQWLPLFEDKIIQILVEKSLNLKT</sequence>
<dbReference type="CDD" id="cd00229">
    <property type="entry name" value="SGNH_hydrolase"/>
    <property type="match status" value="1"/>
</dbReference>
<feature type="domain" description="SGNH hydrolase-type esterase" evidence="1">
    <location>
        <begin position="70"/>
        <end position="243"/>
    </location>
</feature>
<keyword evidence="3" id="KW-0378">Hydrolase</keyword>
<gene>
    <name evidence="3" type="ORF">QEJ78_03565</name>
    <name evidence="2" type="ORF">SAMN02983011_00107</name>
</gene>
<dbReference type="AlphaFoldDB" id="A0AAX3UGC1"/>
<organism evidence="3 5">
    <name type="scientific">Lactobacillus kefiranofaciens</name>
    <dbReference type="NCBI Taxonomy" id="267818"/>
    <lineage>
        <taxon>Bacteria</taxon>
        <taxon>Bacillati</taxon>
        <taxon>Bacillota</taxon>
        <taxon>Bacilli</taxon>
        <taxon>Lactobacillales</taxon>
        <taxon>Lactobacillaceae</taxon>
        <taxon>Lactobacillus</taxon>
    </lineage>
</organism>
<accession>A0AAX3UGC1</accession>
<proteinExistence type="predicted"/>
<reference evidence="3" key="2">
    <citation type="journal article" date="2022" name="Food Funct.">
        <title>Lactobacillus kefiranofaciens ZW18 from Kefir enhances the anti-tumor effect of anti-programmed cell death 1 (PD-1) immunotherapy by modulating the gut microbiota.</title>
        <authorList>
            <person name="Zhao J."/>
            <person name="Wang Y."/>
            <person name="Wang J."/>
            <person name="Lv M."/>
            <person name="Zhou C."/>
            <person name="Jia L."/>
            <person name="Geng W."/>
        </authorList>
    </citation>
    <scope>NUCLEOTIDE SEQUENCE</scope>
    <source>
        <strain evidence="3">ZW18</strain>
    </source>
</reference>
<dbReference type="SUPFAM" id="SSF52266">
    <property type="entry name" value="SGNH hydrolase"/>
    <property type="match status" value="1"/>
</dbReference>